<keyword evidence="1" id="KW-0732">Signal</keyword>
<dbReference type="Proteomes" id="UP000825935">
    <property type="component" value="Chromosome 10"/>
</dbReference>
<dbReference type="AlphaFoldDB" id="A0A8T2TZJ4"/>
<keyword evidence="3" id="KW-1185">Reference proteome</keyword>
<name>A0A8T2TZJ4_CERRI</name>
<evidence type="ECO:0000256" key="1">
    <source>
        <dbReference type="SAM" id="SignalP"/>
    </source>
</evidence>
<accession>A0A8T2TZJ4</accession>
<sequence>MCRYAFHALHAYRRLPIFLLLLPSPTVLLQNSYLRADMFWKKEKKRVAQSYCVRFISLAGPIWDYADSWLSFLMR</sequence>
<evidence type="ECO:0000313" key="3">
    <source>
        <dbReference type="Proteomes" id="UP000825935"/>
    </source>
</evidence>
<evidence type="ECO:0008006" key="4">
    <source>
        <dbReference type="Google" id="ProtNLM"/>
    </source>
</evidence>
<gene>
    <name evidence="2" type="ORF">KP509_10G024700</name>
</gene>
<reference evidence="2" key="1">
    <citation type="submission" date="2021-08" db="EMBL/GenBank/DDBJ databases">
        <title>WGS assembly of Ceratopteris richardii.</title>
        <authorList>
            <person name="Marchant D.B."/>
            <person name="Chen G."/>
            <person name="Jenkins J."/>
            <person name="Shu S."/>
            <person name="Leebens-Mack J."/>
            <person name="Grimwood J."/>
            <person name="Schmutz J."/>
            <person name="Soltis P."/>
            <person name="Soltis D."/>
            <person name="Chen Z.-H."/>
        </authorList>
    </citation>
    <scope>NUCLEOTIDE SEQUENCE</scope>
    <source>
        <strain evidence="2">Whitten #5841</strain>
        <tissue evidence="2">Leaf</tissue>
    </source>
</reference>
<comment type="caution">
    <text evidence="2">The sequence shown here is derived from an EMBL/GenBank/DDBJ whole genome shotgun (WGS) entry which is preliminary data.</text>
</comment>
<organism evidence="2 3">
    <name type="scientific">Ceratopteris richardii</name>
    <name type="common">Triangle waterfern</name>
    <dbReference type="NCBI Taxonomy" id="49495"/>
    <lineage>
        <taxon>Eukaryota</taxon>
        <taxon>Viridiplantae</taxon>
        <taxon>Streptophyta</taxon>
        <taxon>Embryophyta</taxon>
        <taxon>Tracheophyta</taxon>
        <taxon>Polypodiopsida</taxon>
        <taxon>Polypodiidae</taxon>
        <taxon>Polypodiales</taxon>
        <taxon>Pteridineae</taxon>
        <taxon>Pteridaceae</taxon>
        <taxon>Parkerioideae</taxon>
        <taxon>Ceratopteris</taxon>
    </lineage>
</organism>
<proteinExistence type="predicted"/>
<feature type="signal peptide" evidence="1">
    <location>
        <begin position="1"/>
        <end position="29"/>
    </location>
</feature>
<dbReference type="EMBL" id="CM035415">
    <property type="protein sequence ID" value="KAH7426973.1"/>
    <property type="molecule type" value="Genomic_DNA"/>
</dbReference>
<protein>
    <recommendedName>
        <fullName evidence="4">Secreted protein</fullName>
    </recommendedName>
</protein>
<evidence type="ECO:0000313" key="2">
    <source>
        <dbReference type="EMBL" id="KAH7426973.1"/>
    </source>
</evidence>
<feature type="chain" id="PRO_5035786470" description="Secreted protein" evidence="1">
    <location>
        <begin position="30"/>
        <end position="75"/>
    </location>
</feature>